<dbReference type="Proteomes" id="UP000752171">
    <property type="component" value="Unassembled WGS sequence"/>
</dbReference>
<evidence type="ECO:0000256" key="1">
    <source>
        <dbReference type="SAM" id="Phobius"/>
    </source>
</evidence>
<feature type="domain" description="SAP" evidence="2">
    <location>
        <begin position="198"/>
        <end position="232"/>
    </location>
</feature>
<protein>
    <recommendedName>
        <fullName evidence="2">SAP domain-containing protein</fullName>
    </recommendedName>
</protein>
<name>A0A8T2LZ56_ASTMX</name>
<dbReference type="PANTHER" id="PTHR17609:SF3">
    <property type="entry name" value="SAP DOMAIN-CONTAINING PROTEIN"/>
    <property type="match status" value="1"/>
</dbReference>
<gene>
    <name evidence="3" type="ORF">AMEX_G7291</name>
</gene>
<dbReference type="PANTHER" id="PTHR17609">
    <property type="entry name" value="HMG DOMAIN-CONTAINING PROTEIN 3"/>
    <property type="match status" value="1"/>
</dbReference>
<evidence type="ECO:0000313" key="4">
    <source>
        <dbReference type="Proteomes" id="UP000752171"/>
    </source>
</evidence>
<dbReference type="EMBL" id="JAICCE010000005">
    <property type="protein sequence ID" value="KAG9277293.1"/>
    <property type="molecule type" value="Genomic_DNA"/>
</dbReference>
<dbReference type="InterPro" id="IPR036361">
    <property type="entry name" value="SAP_dom_sf"/>
</dbReference>
<dbReference type="AlphaFoldDB" id="A0A8T2LZ56"/>
<feature type="transmembrane region" description="Helical" evidence="1">
    <location>
        <begin position="472"/>
        <end position="493"/>
    </location>
</feature>
<evidence type="ECO:0000259" key="2">
    <source>
        <dbReference type="PROSITE" id="PS50800"/>
    </source>
</evidence>
<reference evidence="3 4" key="1">
    <citation type="submission" date="2021-07" db="EMBL/GenBank/DDBJ databases">
        <authorList>
            <person name="Imarazene B."/>
            <person name="Zahm M."/>
            <person name="Klopp C."/>
            <person name="Cabau C."/>
            <person name="Beille S."/>
            <person name="Jouanno E."/>
            <person name="Castinel A."/>
            <person name="Lluch J."/>
            <person name="Gil L."/>
            <person name="Kuchtly C."/>
            <person name="Lopez Roques C."/>
            <person name="Donnadieu C."/>
            <person name="Parrinello H."/>
            <person name="Journot L."/>
            <person name="Du K."/>
            <person name="Schartl M."/>
            <person name="Retaux S."/>
            <person name="Guiguen Y."/>
        </authorList>
    </citation>
    <scope>NUCLEOTIDE SEQUENCE [LARGE SCALE GENOMIC DNA]</scope>
    <source>
        <strain evidence="3">Pach_M1</strain>
        <tissue evidence="3">Testis</tissue>
    </source>
</reference>
<dbReference type="InterPro" id="IPR039598">
    <property type="entry name" value="HMGXB3"/>
</dbReference>
<dbReference type="InterPro" id="IPR003034">
    <property type="entry name" value="SAP_dom"/>
</dbReference>
<dbReference type="PROSITE" id="PS50800">
    <property type="entry name" value="SAP"/>
    <property type="match status" value="1"/>
</dbReference>
<keyword evidence="1" id="KW-1133">Transmembrane helix</keyword>
<organism evidence="3 4">
    <name type="scientific">Astyanax mexicanus</name>
    <name type="common">Blind cave fish</name>
    <name type="synonym">Astyanax fasciatus mexicanus</name>
    <dbReference type="NCBI Taxonomy" id="7994"/>
    <lineage>
        <taxon>Eukaryota</taxon>
        <taxon>Metazoa</taxon>
        <taxon>Chordata</taxon>
        <taxon>Craniata</taxon>
        <taxon>Vertebrata</taxon>
        <taxon>Euteleostomi</taxon>
        <taxon>Actinopterygii</taxon>
        <taxon>Neopterygii</taxon>
        <taxon>Teleostei</taxon>
        <taxon>Ostariophysi</taxon>
        <taxon>Characiformes</taxon>
        <taxon>Characoidei</taxon>
        <taxon>Acestrorhamphidae</taxon>
        <taxon>Acestrorhamphinae</taxon>
        <taxon>Astyanax</taxon>
    </lineage>
</organism>
<proteinExistence type="predicted"/>
<dbReference type="Gene3D" id="1.10.720.30">
    <property type="entry name" value="SAP domain"/>
    <property type="match status" value="1"/>
</dbReference>
<accession>A0A8T2LZ56</accession>
<keyword evidence="1" id="KW-0472">Membrane</keyword>
<sequence length="539" mass="62891">MMYRYQEWMNGLHNYDDHIILSLHFCMYLRASLQTHNALNRVFEAMEQSSEIKLPNHNRLLHAYLHFEALTEHDYTFHCVTCGHHPPVVLMDLHKKGVFNMPVSDIQEPSEGYTGDVNIEDFWNAVSLEMITHAFAPSAKRNQFSVQPSFDFWAPWIGPFTRKSDVVLNTEWEKVHRSREPAEISEVSFTEDRLLNEVMKMKVDLVRQLCKETGVDHTGSKMDLILRLRDEIQTRNMYDKIFEKIWGASGGWAVIMCPCGVVYSVKFNLRAESPRDYMDLLFSWKHYITLHYIWQTLLSKATYNIYDFARGLATHGNLRQPEDLPFTPHEGRLLQPTEENIRLAKDKKISVSLPWLVEKKMPSDVNGHPVTGSSKHYVIYDTLHESNTKDEKDFLRRINLVPELVGRLNSQVVEQFFSRMERNNYYLNMMSPASQVFLIRSIIHHGNVKLNEARLEKVKKGLGLENISFDRYGRATIGILFFFPVFVLFLPYLKTSAFNLVYYCRRCARAFFGILHWYNSSDGRCSDSTHKCGSRFVTV</sequence>
<comment type="caution">
    <text evidence="3">The sequence shown here is derived from an EMBL/GenBank/DDBJ whole genome shotgun (WGS) entry which is preliminary data.</text>
</comment>
<keyword evidence="1" id="KW-0812">Transmembrane</keyword>
<evidence type="ECO:0000313" key="3">
    <source>
        <dbReference type="EMBL" id="KAG9277293.1"/>
    </source>
</evidence>